<gene>
    <name evidence="2" type="ORF">HDF25_004814</name>
</gene>
<feature type="chain" id="PRO_5030779415" evidence="1">
    <location>
        <begin position="21"/>
        <end position="1149"/>
    </location>
</feature>
<evidence type="ECO:0000313" key="3">
    <source>
        <dbReference type="Proteomes" id="UP000521017"/>
    </source>
</evidence>
<protein>
    <submittedName>
        <fullName evidence="2">YD repeat-containing protein</fullName>
    </submittedName>
</protein>
<dbReference type="EMBL" id="JACHCC010000015">
    <property type="protein sequence ID" value="MBB6502631.1"/>
    <property type="molecule type" value="Genomic_DNA"/>
</dbReference>
<reference evidence="2 3" key="1">
    <citation type="submission" date="2020-08" db="EMBL/GenBank/DDBJ databases">
        <title>Genomic Encyclopedia of Type Strains, Phase IV (KMG-V): Genome sequencing to study the core and pangenomes of soil and plant-associated prokaryotes.</title>
        <authorList>
            <person name="Whitman W."/>
        </authorList>
    </citation>
    <scope>NUCLEOTIDE SEQUENCE [LARGE SCALE GENOMIC DNA]</scope>
    <source>
        <strain evidence="2 3">M2T3</strain>
    </source>
</reference>
<dbReference type="AlphaFoldDB" id="A0A7X0JA73"/>
<name>A0A7X0JA73_9SPHI</name>
<organism evidence="2 3">
    <name type="scientific">Pedobacter cryoconitis</name>
    <dbReference type="NCBI Taxonomy" id="188932"/>
    <lineage>
        <taxon>Bacteria</taxon>
        <taxon>Pseudomonadati</taxon>
        <taxon>Bacteroidota</taxon>
        <taxon>Sphingobacteriia</taxon>
        <taxon>Sphingobacteriales</taxon>
        <taxon>Sphingobacteriaceae</taxon>
        <taxon>Pedobacter</taxon>
    </lineage>
</organism>
<sequence>MKKTLLFFLFFYCCLFKLYAQVLPQTPNAAELGRYGQVPTELFNGLPQITIPIHTVKVKDIVVPIQMSYYASGIKVQQHPTWVGLGWSLSCGGSITRVIHGAKDEKNSEDVKRESNYGFNVYGFGYFYRSNNLDRTDWLSLASFTNFFPSGATTQSNYADGEPDEFIVNAPGVNASFYLYRDVNDSIQVKVKSKDGRKIRVKTEIANLNVDFFSPSGQTNNETKETLYGPFYKFTVTAEDGKIYTFGGAVDAIEFNSAVNDSYRNTIPVTWYLTSIKGISGGQVNFTYQRDGNPIVSNSVKSQLCVSMKDKPETYACSFSGQGTSISVQYPIYLAGVSGSDGTQIDFTKSQTVELKDDTDTIAFYRLTHINPKTYMPQNHWMKLDGILINNSKSVKFNYTSNASERLKLNSLSISDLYNNNPGSYKFSYNPTLLPGYNSKMADNWGYYNGKSYDGITGDKLYQYRSADTSLMKAEVLRAISYPTGGKTFFEYEAHDYSKIASQLPDFNLQTASGIAGGLRIRRVISRPDANSAEGALIKEYSYLNEDNTSSGMLSGIPLYSATGHARVEYHTGGWSGLTYYSTSAKYEQNYTMTSENFMNLLGNTNGNHITYSRVIEKTSGNGKVIYKYTNHDQFPDQAPLYTNTNVDQRTLTDDFTSRELERGLLLSQQTYDENNKLLETVTNEYNSSPDRYNDFVKSISKMVVPGLGSMPFIRMNANVIYTFYPYLQKKTITSYTGLSISKTEQYSYDSKDNTLSSLVAVDSKGQTSTTTYSYPGNMRDSAAVYKAMYDVKHITSPVIKEIKTITKAGANTVIPSYFKRTNYSEVGAGVFMPGSVDQSIGSYPVETLTSYTYDNKGNLSTKSTGNGPFTSYVWGYADQFPVAIIENANGASSGAVTSTKYFNYVLPESNGSGSSGFTSNVLSDMKLDINAQPGFTYTLQYTLSGAGVYKSGNLCISRTSKGCNFPSTAVFNNMPPGSYTLSIGTVGPDPSGTYRSITLQYMDKQIAAKGTNEFFYDGFEETGNVNVVNGKGHTGYKYWDANYPVKFSPPAGRNYIIQWWNYANSKWNFNQQAYSANLTLTGPVDDVRIFPEDAKMTTYTYDPQVGMTSHTDEKGQSFYYEYDGIQRLIKVKDQNGDLIRSNSYHFKN</sequence>
<dbReference type="RefSeq" id="WP_184628884.1">
    <property type="nucleotide sequence ID" value="NZ_JACHCC010000015.1"/>
</dbReference>
<proteinExistence type="predicted"/>
<evidence type="ECO:0000256" key="1">
    <source>
        <dbReference type="SAM" id="SignalP"/>
    </source>
</evidence>
<evidence type="ECO:0000313" key="2">
    <source>
        <dbReference type="EMBL" id="MBB6502631.1"/>
    </source>
</evidence>
<comment type="caution">
    <text evidence="2">The sequence shown here is derived from an EMBL/GenBank/DDBJ whole genome shotgun (WGS) entry which is preliminary data.</text>
</comment>
<accession>A0A7X0JA73</accession>
<feature type="signal peptide" evidence="1">
    <location>
        <begin position="1"/>
        <end position="20"/>
    </location>
</feature>
<keyword evidence="1" id="KW-0732">Signal</keyword>
<dbReference type="Proteomes" id="UP000521017">
    <property type="component" value="Unassembled WGS sequence"/>
</dbReference>